<dbReference type="Gene3D" id="3.40.228.10">
    <property type="entry name" value="Dimethylsulfoxide Reductase, domain 2"/>
    <property type="match status" value="1"/>
</dbReference>
<dbReference type="GO" id="GO:0016020">
    <property type="term" value="C:membrane"/>
    <property type="evidence" value="ECO:0007669"/>
    <property type="project" value="TreeGrafter"/>
</dbReference>
<dbReference type="GO" id="GO:0046872">
    <property type="term" value="F:metal ion binding"/>
    <property type="evidence" value="ECO:0007669"/>
    <property type="project" value="UniProtKB-KW"/>
</dbReference>
<dbReference type="SMART" id="SM00926">
    <property type="entry name" value="Molybdop_Fe4S4"/>
    <property type="match status" value="1"/>
</dbReference>
<gene>
    <name evidence="21" type="ORF">DSM01_972</name>
    <name evidence="22" type="ORF">SAMN04487999_1677</name>
</gene>
<keyword evidence="13" id="KW-0560">Oxidoreductase</keyword>
<evidence type="ECO:0000256" key="3">
    <source>
        <dbReference type="ARBA" id="ARBA00001974"/>
    </source>
</evidence>
<dbReference type="InterPro" id="IPR009010">
    <property type="entry name" value="Asp_de-COase-like_dom_sf"/>
</dbReference>
<dbReference type="PANTHER" id="PTHR43105:SF9">
    <property type="entry name" value="NADPH-FE(3+) OXIDOREDUCTASE SUBUNIT ALPHA"/>
    <property type="match status" value="1"/>
</dbReference>
<dbReference type="Pfam" id="PF07992">
    <property type="entry name" value="Pyr_redox_2"/>
    <property type="match status" value="1"/>
</dbReference>
<dbReference type="EMBL" id="QOVN01000002">
    <property type="protein sequence ID" value="RXG30222.1"/>
    <property type="molecule type" value="Genomic_DNA"/>
</dbReference>
<evidence type="ECO:0000256" key="9">
    <source>
        <dbReference type="ARBA" id="ARBA00022729"/>
    </source>
</evidence>
<proteinExistence type="inferred from homology"/>
<comment type="catalytic activity">
    <reaction evidence="17">
        <text>2 Fe(II)-[cytochrome] + nitrate + 2 H(+) = 2 Fe(III)-[cytochrome] + nitrite + H2O</text>
        <dbReference type="Rhea" id="RHEA:12909"/>
        <dbReference type="Rhea" id="RHEA-COMP:11777"/>
        <dbReference type="Rhea" id="RHEA-COMP:11778"/>
        <dbReference type="ChEBI" id="CHEBI:15377"/>
        <dbReference type="ChEBI" id="CHEBI:15378"/>
        <dbReference type="ChEBI" id="CHEBI:16301"/>
        <dbReference type="ChEBI" id="CHEBI:17632"/>
        <dbReference type="ChEBI" id="CHEBI:29033"/>
        <dbReference type="ChEBI" id="CHEBI:29034"/>
        <dbReference type="EC" id="1.9.6.1"/>
    </reaction>
</comment>
<evidence type="ECO:0000256" key="13">
    <source>
        <dbReference type="ARBA" id="ARBA00023002"/>
    </source>
</evidence>
<reference evidence="22" key="1">
    <citation type="submission" date="2016-11" db="EMBL/GenBank/DDBJ databases">
        <authorList>
            <person name="Jaros S."/>
            <person name="Januszkiewicz K."/>
            <person name="Wedrychowicz H."/>
        </authorList>
    </citation>
    <scope>NUCLEOTIDE SEQUENCE [LARGE SCALE GENOMIC DNA]</scope>
    <source>
        <strain evidence="22">DSM 19859</strain>
    </source>
</reference>
<dbReference type="InterPro" id="IPR036188">
    <property type="entry name" value="FAD/NAD-bd_sf"/>
</dbReference>
<dbReference type="Gene3D" id="1.10.10.1100">
    <property type="entry name" value="BFD-like [2Fe-2S]-binding domain"/>
    <property type="match status" value="1"/>
</dbReference>
<dbReference type="Gene3D" id="2.40.40.20">
    <property type="match status" value="1"/>
</dbReference>
<comment type="function">
    <text evidence="18">Catalytic subunit of the periplasmic nitrate reductase complex NapAB. Receives electrons from NapB and catalyzes the reduction of nitrate to nitrite.</text>
</comment>
<dbReference type="GO" id="GO:0043546">
    <property type="term" value="F:molybdopterin cofactor binding"/>
    <property type="evidence" value="ECO:0007669"/>
    <property type="project" value="InterPro"/>
</dbReference>
<evidence type="ECO:0000256" key="18">
    <source>
        <dbReference type="ARBA" id="ARBA00055000"/>
    </source>
</evidence>
<dbReference type="InterPro" id="IPR041957">
    <property type="entry name" value="CT_Nitrate-R-NapA-like"/>
</dbReference>
<comment type="cofactor">
    <cofactor evidence="3">
        <name>FAD</name>
        <dbReference type="ChEBI" id="CHEBI:57692"/>
    </cofactor>
</comment>
<evidence type="ECO:0000256" key="8">
    <source>
        <dbReference type="ARBA" id="ARBA00022723"/>
    </source>
</evidence>
<dbReference type="Pfam" id="PF18267">
    <property type="entry name" value="Rubredoxin_C"/>
    <property type="match status" value="1"/>
</dbReference>
<evidence type="ECO:0000313" key="22">
    <source>
        <dbReference type="EMBL" id="SHI02549.1"/>
    </source>
</evidence>
<dbReference type="InterPro" id="IPR041854">
    <property type="entry name" value="BFD-like_2Fe2S-bd_dom_sf"/>
</dbReference>
<reference evidence="23" key="2">
    <citation type="submission" date="2016-11" db="EMBL/GenBank/DDBJ databases">
        <authorList>
            <person name="Varghese N."/>
            <person name="Submissions S."/>
        </authorList>
    </citation>
    <scope>NUCLEOTIDE SEQUENCE [LARGE SCALE GENOMIC DNA]</scope>
    <source>
        <strain evidence="23">DSM 19859</strain>
    </source>
</reference>
<dbReference type="SUPFAM" id="SSF53706">
    <property type="entry name" value="Formate dehydrogenase/DMSO reductase, domains 1-3"/>
    <property type="match status" value="1"/>
</dbReference>
<dbReference type="EMBL" id="FQXT01000003">
    <property type="protein sequence ID" value="SHI02549.1"/>
    <property type="molecule type" value="Genomic_DNA"/>
</dbReference>
<evidence type="ECO:0000259" key="20">
    <source>
        <dbReference type="PROSITE" id="PS51669"/>
    </source>
</evidence>
<dbReference type="InterPro" id="IPR041575">
    <property type="entry name" value="Rubredoxin_C"/>
</dbReference>
<dbReference type="Gene3D" id="3.40.50.740">
    <property type="match status" value="1"/>
</dbReference>
<dbReference type="OrthoDB" id="9792592at2"/>
<keyword evidence="9" id="KW-0732">Signal</keyword>
<comment type="cofactor">
    <cofactor evidence="2">
        <name>[4Fe-4S] cluster</name>
        <dbReference type="ChEBI" id="CHEBI:49883"/>
    </cofactor>
</comment>
<dbReference type="InterPro" id="IPR006963">
    <property type="entry name" value="Mopterin_OxRdtase_4Fe-4S_dom"/>
</dbReference>
<dbReference type="Proteomes" id="UP000290037">
    <property type="component" value="Unassembled WGS sequence"/>
</dbReference>
<evidence type="ECO:0000256" key="11">
    <source>
        <dbReference type="ARBA" id="ARBA00022827"/>
    </source>
</evidence>
<dbReference type="Proteomes" id="UP000184240">
    <property type="component" value="Unassembled WGS sequence"/>
</dbReference>
<keyword evidence="16" id="KW-0534">Nitrate assimilation</keyword>
<dbReference type="Gene3D" id="2.20.25.90">
    <property type="entry name" value="ADC-like domains"/>
    <property type="match status" value="1"/>
</dbReference>
<keyword evidence="12" id="KW-0813">Transport</keyword>
<dbReference type="Pfam" id="PF04879">
    <property type="entry name" value="Molybdop_Fe4S4"/>
    <property type="match status" value="1"/>
</dbReference>
<feature type="domain" description="4Fe-4S Mo/W bis-MGD-type" evidence="20">
    <location>
        <begin position="3"/>
        <end position="59"/>
    </location>
</feature>
<keyword evidence="6" id="KW-0500">Molybdenum</keyword>
<evidence type="ECO:0000256" key="4">
    <source>
        <dbReference type="ARBA" id="ARBA00008747"/>
    </source>
</evidence>
<dbReference type="PANTHER" id="PTHR43105">
    <property type="entry name" value="RESPIRATORY NITRATE REDUCTASE"/>
    <property type="match status" value="1"/>
</dbReference>
<comment type="similarity">
    <text evidence="4">Belongs to the prokaryotic molybdopterin-containing oxidoreductase family. NasA/NapA/NarB subfamily.</text>
</comment>
<evidence type="ECO:0000256" key="7">
    <source>
        <dbReference type="ARBA" id="ARBA00022630"/>
    </source>
</evidence>
<dbReference type="SUPFAM" id="SSF51905">
    <property type="entry name" value="FAD/NAD(P)-binding domain"/>
    <property type="match status" value="2"/>
</dbReference>
<keyword evidence="11" id="KW-0274">FAD</keyword>
<dbReference type="GO" id="GO:0051539">
    <property type="term" value="F:4 iron, 4 sulfur cluster binding"/>
    <property type="evidence" value="ECO:0007669"/>
    <property type="project" value="UniProtKB-KW"/>
</dbReference>
<organism evidence="22 23">
    <name type="scientific">Leeuwenhoekiella palythoae</name>
    <dbReference type="NCBI Taxonomy" id="573501"/>
    <lineage>
        <taxon>Bacteria</taxon>
        <taxon>Pseudomonadati</taxon>
        <taxon>Bacteroidota</taxon>
        <taxon>Flavobacteriia</taxon>
        <taxon>Flavobacteriales</taxon>
        <taxon>Flavobacteriaceae</taxon>
        <taxon>Leeuwenhoekiella</taxon>
    </lineage>
</organism>
<protein>
    <recommendedName>
        <fullName evidence="19">nitrate reductase (cytochrome)</fullName>
        <ecNumber evidence="19">1.9.6.1</ecNumber>
    </recommendedName>
</protein>
<dbReference type="Pfam" id="PF00384">
    <property type="entry name" value="Molybdopterin"/>
    <property type="match status" value="1"/>
</dbReference>
<keyword evidence="7" id="KW-0285">Flavoprotein</keyword>
<keyword evidence="12" id="KW-0249">Electron transport</keyword>
<keyword evidence="5" id="KW-0004">4Fe-4S</keyword>
<keyword evidence="8" id="KW-0479">Metal-binding</keyword>
<evidence type="ECO:0000256" key="17">
    <source>
        <dbReference type="ARBA" id="ARBA00052176"/>
    </source>
</evidence>
<dbReference type="Gene3D" id="3.50.50.60">
    <property type="entry name" value="FAD/NAD(P)-binding domain"/>
    <property type="match status" value="2"/>
</dbReference>
<dbReference type="Gene3D" id="3.30.390.30">
    <property type="match status" value="1"/>
</dbReference>
<evidence type="ECO:0000256" key="2">
    <source>
        <dbReference type="ARBA" id="ARBA00001966"/>
    </source>
</evidence>
<name>A0A1M5XS26_9FLAO</name>
<comment type="cofactor">
    <cofactor evidence="1">
        <name>Mo-bis(molybdopterin guanine dinucleotide)</name>
        <dbReference type="ChEBI" id="CHEBI:60539"/>
    </cofactor>
</comment>
<dbReference type="CDD" id="cd02754">
    <property type="entry name" value="MopB_Nitrate-R-NapA-like"/>
    <property type="match status" value="1"/>
</dbReference>
<dbReference type="InterPro" id="IPR023753">
    <property type="entry name" value="FAD/NAD-binding_dom"/>
</dbReference>
<keyword evidence="10" id="KW-0574">Periplasm</keyword>
<dbReference type="FunFam" id="2.40.40.20:FF:000005">
    <property type="entry name" value="Periplasmic nitrate reductase"/>
    <property type="match status" value="1"/>
</dbReference>
<evidence type="ECO:0000256" key="6">
    <source>
        <dbReference type="ARBA" id="ARBA00022505"/>
    </source>
</evidence>
<dbReference type="Pfam" id="PF04324">
    <property type="entry name" value="Fer2_BFD"/>
    <property type="match status" value="1"/>
</dbReference>
<evidence type="ECO:0000256" key="1">
    <source>
        <dbReference type="ARBA" id="ARBA00001942"/>
    </source>
</evidence>
<evidence type="ECO:0000256" key="10">
    <source>
        <dbReference type="ARBA" id="ARBA00022764"/>
    </source>
</evidence>
<dbReference type="SUPFAM" id="SSF50692">
    <property type="entry name" value="ADC-like"/>
    <property type="match status" value="1"/>
</dbReference>
<dbReference type="InterPro" id="IPR007419">
    <property type="entry name" value="BFD-like_2Fe2S-bd_dom"/>
</dbReference>
<dbReference type="Pfam" id="PF01568">
    <property type="entry name" value="Molydop_binding"/>
    <property type="match status" value="1"/>
</dbReference>
<dbReference type="GO" id="GO:0045333">
    <property type="term" value="P:cellular respiration"/>
    <property type="evidence" value="ECO:0007669"/>
    <property type="project" value="UniProtKB-ARBA"/>
</dbReference>
<dbReference type="AlphaFoldDB" id="A0A1M5XS26"/>
<evidence type="ECO:0000256" key="15">
    <source>
        <dbReference type="ARBA" id="ARBA00023014"/>
    </source>
</evidence>
<accession>A0A1M5XS26</accession>
<dbReference type="InterPro" id="IPR006656">
    <property type="entry name" value="Mopterin_OxRdtase"/>
</dbReference>
<dbReference type="InterPro" id="IPR006657">
    <property type="entry name" value="MoPterin_dinucl-bd_dom"/>
</dbReference>
<evidence type="ECO:0000256" key="12">
    <source>
        <dbReference type="ARBA" id="ARBA00022982"/>
    </source>
</evidence>
<dbReference type="GO" id="GO:0050140">
    <property type="term" value="F:nitrate reductase (cytochrome) activity"/>
    <property type="evidence" value="ECO:0007669"/>
    <property type="project" value="UniProtKB-EC"/>
</dbReference>
<dbReference type="PRINTS" id="PR00368">
    <property type="entry name" value="FADPNR"/>
</dbReference>
<dbReference type="GO" id="GO:0042128">
    <property type="term" value="P:nitrate assimilation"/>
    <property type="evidence" value="ECO:0007669"/>
    <property type="project" value="UniProtKB-KW"/>
</dbReference>
<reference evidence="21 24" key="3">
    <citation type="submission" date="2018-07" db="EMBL/GenBank/DDBJ databases">
        <title>Leeuwenhoekiella genomics.</title>
        <authorList>
            <person name="Tahon G."/>
            <person name="Willems A."/>
        </authorList>
    </citation>
    <scope>NUCLEOTIDE SEQUENCE [LARGE SCALE GENOMIC DNA]</scope>
    <source>
        <strain evidence="21 24">LMG 24856</strain>
    </source>
</reference>
<dbReference type="EC" id="1.9.6.1" evidence="19"/>
<keyword evidence="15" id="KW-0411">Iron-sulfur</keyword>
<keyword evidence="24" id="KW-1185">Reference proteome</keyword>
<dbReference type="InterPro" id="IPR050123">
    <property type="entry name" value="Prok_molybdopt-oxidoreductase"/>
</dbReference>
<dbReference type="PRINTS" id="PR00411">
    <property type="entry name" value="PNDRDTASEI"/>
</dbReference>
<evidence type="ECO:0000256" key="16">
    <source>
        <dbReference type="ARBA" id="ARBA00023063"/>
    </source>
</evidence>
<keyword evidence="14" id="KW-0408">Iron</keyword>
<dbReference type="PROSITE" id="PS51669">
    <property type="entry name" value="4FE4S_MOW_BIS_MGD"/>
    <property type="match status" value="1"/>
</dbReference>
<evidence type="ECO:0000313" key="21">
    <source>
        <dbReference type="EMBL" id="RXG30222.1"/>
    </source>
</evidence>
<evidence type="ECO:0000313" key="23">
    <source>
        <dbReference type="Proteomes" id="UP000184240"/>
    </source>
</evidence>
<dbReference type="PROSITE" id="PS00551">
    <property type="entry name" value="MOLYBDOPTERIN_PROK_1"/>
    <property type="match status" value="1"/>
</dbReference>
<evidence type="ECO:0000256" key="19">
    <source>
        <dbReference type="ARBA" id="ARBA00067026"/>
    </source>
</evidence>
<dbReference type="InterPro" id="IPR016156">
    <property type="entry name" value="FAD/NAD-linked_Rdtase_dimer_sf"/>
</dbReference>
<dbReference type="STRING" id="573501.SAMN04487999_1677"/>
<dbReference type="CDD" id="cd02791">
    <property type="entry name" value="MopB_CT_Nitrate-R-NapA-like"/>
    <property type="match status" value="1"/>
</dbReference>
<evidence type="ECO:0000256" key="5">
    <source>
        <dbReference type="ARBA" id="ARBA00022485"/>
    </source>
</evidence>
<evidence type="ECO:0000256" key="14">
    <source>
        <dbReference type="ARBA" id="ARBA00023004"/>
    </source>
</evidence>
<sequence length="1174" mass="131221">MQDNSIKSTCSYCGVGCGLLIKKDSKNKVSVEGDPDHPVNKGMLCSKGRNLHYVVNDTSDRLLYPQMRWSKSHPNLDRVDWDTALERAAHVFKSIIKQHGPDSVGFYVSGQCLTEEYYIANKLVKGFLGTNNIDTNSRLCMSSAVVGYKKTFGEDSVPIAYADIELADCFLITGANPAYCHPILFRRIEAHKEKNPDVKTIAVDPRRTDTAAYADLHLQLLPGTDIILYNAIGRRLLEQGLVDKDFIDNHTEGFAQYRAQVMQLSLKEAAKQCGVPVADIKKAADIIGISKGFISMWAMGLNQSVVGTNKNFALLNLSLITGQVGKPGSGPFSLTGQPNAMGGREVGGMANLLAVHKDLMNENHRREVAHFWGVNEISGKPGYTATQMFEALETGRLKAVWIICTNPSVSLPDVRKVDKALQNAKFVVVQDISKRSDTLQYADLILPAAGWLEKEGTMTNSERRISHLPKVVEAPGEARPDVEILCDFAQKMGFRGFDYYNTSEIYQEYAAMTKGTNIDISYLNYDRLKNEGTFQWPVNTYRHTGTPRLFEDKKFYTPSKKAVFNIPSTLYNRSIKPDAEYPFVLTTGRVRDQWHTMTKTGKVSRLKTHYPTPVLEIHPVDAVKLKIREGTICEVASENGNVRVKAKLTDTIRQGVVFLPMHWGKKLASDLNRTNNLTQNMVDPQSKEPDFKFTAVRVEKYTKKREKIVVIGSGAAAFRFIQNYRERNTQDIICVFSKEAHPFYNRVLLPEYITEELSWEQLLKIKEQHLSTLDIRLFKNNSIVDIDKKSRTLKDSQGIYHAYDKLIIATGSRAFVPTDVRLDLPGRFTMRDKLDADRFKKYLMQSGIPNDQQHVVIVGGGLLGLELAAALRHKSVKITIIQRSSYLMERQLDSIASNMLANNVQQRGIQIYFDNEVSTVFDAEESHSLEVTLKSGKVLEANAIVYAVGTRPNIEIARKAGLKMGKGLRVNEYMQTSEASIFALGEIAEFRNQTFGITAAAEEQANILANYLAGDISNPYKGSVLMNILKFEDLDLCSIGQVSVPKNDPSYEEVIFMDVSKQYYKKCIIKDDLLVGAILMGDKQEFAEFKNLIDSRIELAEKRELLLRGATKQEPVKGKLICSCSQVGSGNIEEAIRQGCTDFTALCDQTGAGLGCGSCKTEVREILTEATVKL</sequence>
<dbReference type="RefSeq" id="WP_072982175.1">
    <property type="nucleotide sequence ID" value="NZ_FQXT01000003.1"/>
</dbReference>
<dbReference type="InterPro" id="IPR027467">
    <property type="entry name" value="MopterinOxRdtase_cofactor_BS"/>
</dbReference>
<evidence type="ECO:0000313" key="24">
    <source>
        <dbReference type="Proteomes" id="UP000290037"/>
    </source>
</evidence>